<keyword evidence="2" id="KW-1133">Transmembrane helix</keyword>
<feature type="signal peptide" evidence="3">
    <location>
        <begin position="1"/>
        <end position="28"/>
    </location>
</feature>
<evidence type="ECO:0000256" key="2">
    <source>
        <dbReference type="SAM" id="Phobius"/>
    </source>
</evidence>
<evidence type="ECO:0000256" key="1">
    <source>
        <dbReference type="SAM" id="MobiDB-lite"/>
    </source>
</evidence>
<feature type="transmembrane region" description="Helical" evidence="2">
    <location>
        <begin position="142"/>
        <end position="167"/>
    </location>
</feature>
<reference evidence="4" key="1">
    <citation type="submission" date="2023-08" db="EMBL/GenBank/DDBJ databases">
        <authorList>
            <person name="Alioto T."/>
            <person name="Alioto T."/>
            <person name="Gomez Garrido J."/>
        </authorList>
    </citation>
    <scope>NUCLEOTIDE SEQUENCE</scope>
</reference>
<name>A0AAV1GQZ3_XYRNO</name>
<dbReference type="AlphaFoldDB" id="A0AAV1GQZ3"/>
<organism evidence="4 5">
    <name type="scientific">Xyrichtys novacula</name>
    <name type="common">Pearly razorfish</name>
    <name type="synonym">Hemipteronotus novacula</name>
    <dbReference type="NCBI Taxonomy" id="13765"/>
    <lineage>
        <taxon>Eukaryota</taxon>
        <taxon>Metazoa</taxon>
        <taxon>Chordata</taxon>
        <taxon>Craniata</taxon>
        <taxon>Vertebrata</taxon>
        <taxon>Euteleostomi</taxon>
        <taxon>Actinopterygii</taxon>
        <taxon>Neopterygii</taxon>
        <taxon>Teleostei</taxon>
        <taxon>Neoteleostei</taxon>
        <taxon>Acanthomorphata</taxon>
        <taxon>Eupercaria</taxon>
        <taxon>Labriformes</taxon>
        <taxon>Labridae</taxon>
        <taxon>Xyrichtys</taxon>
    </lineage>
</organism>
<keyword evidence="5" id="KW-1185">Reference proteome</keyword>
<dbReference type="Proteomes" id="UP001178508">
    <property type="component" value="Chromosome 16"/>
</dbReference>
<feature type="region of interest" description="Disordered" evidence="1">
    <location>
        <begin position="223"/>
        <end position="258"/>
    </location>
</feature>
<gene>
    <name evidence="4" type="ORF">XNOV1_A024685</name>
</gene>
<sequence>MLLFDKMHGLTVLLLMIFISFRIKETQGCSTINKTCVEIKQEDGYGFVHNCRRGSRIRVSENEITVAYSYPEIKYLRKGMTLNDTTFVMQQCNNLKIKCTFNNGGRAEDICMDFNIIEPPKSLTSTSTTPPPVTAPPPNDQLITGLCIGICLIMIIGCIVGSHCGFFKSCCQKKQKEETEDQKSPDSNMDNSRNITIEMNGIQPANGACNENEKNGTLESVKVQSAEREAPPNLSPNHIAESDEENQAKDGGASVPERAITCRDMQRNLRDDPGGMNGHKPKGNVGIEAMQNGWTLGGRGPKEDETVREPLLPIQSAAIQPSNMSGEDKALVDKSCFDPGPINVCSVAQDTDVESAHDLKNINIY</sequence>
<dbReference type="EMBL" id="OY660879">
    <property type="protein sequence ID" value="CAJ1075241.1"/>
    <property type="molecule type" value="Genomic_DNA"/>
</dbReference>
<evidence type="ECO:0000313" key="4">
    <source>
        <dbReference type="EMBL" id="CAJ1075241.1"/>
    </source>
</evidence>
<proteinExistence type="predicted"/>
<keyword evidence="2" id="KW-0812">Transmembrane</keyword>
<feature type="chain" id="PRO_5043662270" evidence="3">
    <location>
        <begin position="29"/>
        <end position="365"/>
    </location>
</feature>
<protein>
    <submittedName>
        <fullName evidence="4">Uncharacterized protein LOC119501664 isoform X2</fullName>
    </submittedName>
</protein>
<evidence type="ECO:0000313" key="5">
    <source>
        <dbReference type="Proteomes" id="UP001178508"/>
    </source>
</evidence>
<evidence type="ECO:0000256" key="3">
    <source>
        <dbReference type="SAM" id="SignalP"/>
    </source>
</evidence>
<keyword evidence="2" id="KW-0472">Membrane</keyword>
<keyword evidence="3" id="KW-0732">Signal</keyword>
<accession>A0AAV1GQZ3</accession>